<evidence type="ECO:0000256" key="1">
    <source>
        <dbReference type="SAM" id="SignalP"/>
    </source>
</evidence>
<organism evidence="2 3">
    <name type="scientific">Leishmania tarentolae</name>
    <name type="common">Sauroleishmania tarentolae</name>
    <dbReference type="NCBI Taxonomy" id="5689"/>
    <lineage>
        <taxon>Eukaryota</taxon>
        <taxon>Discoba</taxon>
        <taxon>Euglenozoa</taxon>
        <taxon>Kinetoplastea</taxon>
        <taxon>Metakinetoplastina</taxon>
        <taxon>Trypanosomatida</taxon>
        <taxon>Trypanosomatidae</taxon>
        <taxon>Leishmaniinae</taxon>
        <taxon>Leishmania</taxon>
        <taxon>lizard Leishmania</taxon>
    </lineage>
</organism>
<gene>
    <name evidence="2" type="ORF">LtaPh_3239451</name>
</gene>
<protein>
    <submittedName>
        <fullName evidence="2">Cyclin-dependent kinase regulatory subunit</fullName>
    </submittedName>
</protein>
<evidence type="ECO:0000313" key="2">
    <source>
        <dbReference type="EMBL" id="GET91716.1"/>
    </source>
</evidence>
<reference evidence="2" key="1">
    <citation type="submission" date="2019-11" db="EMBL/GenBank/DDBJ databases">
        <title>Leishmania tarentolae CDS.</title>
        <authorList>
            <person name="Goto Y."/>
            <person name="Yamagishi J."/>
        </authorList>
    </citation>
    <scope>NUCLEOTIDE SEQUENCE [LARGE SCALE GENOMIC DNA]</scope>
    <source>
        <strain evidence="2">Parrot Tar II</strain>
    </source>
</reference>
<dbReference type="AlphaFoldDB" id="A0A640KPS9"/>
<keyword evidence="3" id="KW-1185">Reference proteome</keyword>
<evidence type="ECO:0000313" key="3">
    <source>
        <dbReference type="Proteomes" id="UP000419144"/>
    </source>
</evidence>
<feature type="signal peptide" evidence="1">
    <location>
        <begin position="1"/>
        <end position="21"/>
    </location>
</feature>
<keyword evidence="1" id="KW-0732">Signal</keyword>
<proteinExistence type="predicted"/>
<name>A0A640KPS9_LEITA</name>
<dbReference type="Proteomes" id="UP000419144">
    <property type="component" value="Unassembled WGS sequence"/>
</dbReference>
<feature type="chain" id="PRO_5024831099" evidence="1">
    <location>
        <begin position="22"/>
        <end position="133"/>
    </location>
</feature>
<comment type="caution">
    <text evidence="2">The sequence shown here is derived from an EMBL/GenBank/DDBJ whole genome shotgun (WGS) entry which is preliminary data.</text>
</comment>
<dbReference type="EMBL" id="BLBS01000049">
    <property type="protein sequence ID" value="GET91716.1"/>
    <property type="molecule type" value="Genomic_DNA"/>
</dbReference>
<sequence>MRPRLFWLSLGGGLFSLRSRALEEQHVGLRLVNHVVHPPLRLLHAQLPPLHLTHEATGGDEAGKVLWENHVTVLEHVIVVLVTVQNLALQFLNNDECFALPVRVQGEEILRRFRWHNELQVKERKQERQEKRV</sequence>
<accession>A0A640KPS9</accession>
<dbReference type="VEuPathDB" id="TriTrypDB:LtaPh_3239451"/>